<dbReference type="HOGENOM" id="CLU_160501_0_0_7"/>
<evidence type="ECO:0000313" key="5">
    <source>
        <dbReference type="Proteomes" id="UP000002710"/>
    </source>
</evidence>
<evidence type="ECO:0000256" key="1">
    <source>
        <dbReference type="SAM" id="MobiDB-lite"/>
    </source>
</evidence>
<keyword evidence="2" id="KW-0732">Signal</keyword>
<proteinExistence type="predicted"/>
<dbReference type="Proteomes" id="UP000002710">
    <property type="component" value="Chromosome"/>
</dbReference>
<dbReference type="PROSITE" id="PS50222">
    <property type="entry name" value="EF_HAND_2"/>
    <property type="match status" value="1"/>
</dbReference>
<dbReference type="RefSeq" id="WP_011367340.1">
    <property type="nucleotide sequence ID" value="NC_007519.1"/>
</dbReference>
<feature type="domain" description="EF-hand" evidence="3">
    <location>
        <begin position="24"/>
        <end position="50"/>
    </location>
</feature>
<evidence type="ECO:0000259" key="3">
    <source>
        <dbReference type="PROSITE" id="PS50222"/>
    </source>
</evidence>
<dbReference type="InterPro" id="IPR018247">
    <property type="entry name" value="EF_Hand_1_Ca_BS"/>
</dbReference>
<dbReference type="Pfam" id="PF13202">
    <property type="entry name" value="EF-hand_5"/>
    <property type="match status" value="1"/>
</dbReference>
<dbReference type="InterPro" id="IPR002048">
    <property type="entry name" value="EF_hand_dom"/>
</dbReference>
<evidence type="ECO:0000256" key="2">
    <source>
        <dbReference type="SAM" id="SignalP"/>
    </source>
</evidence>
<name>Q312I3_OLEA2</name>
<feature type="chain" id="PRO_5004219715" evidence="2">
    <location>
        <begin position="20"/>
        <end position="133"/>
    </location>
</feature>
<dbReference type="SUPFAM" id="SSF47473">
    <property type="entry name" value="EF-hand"/>
    <property type="match status" value="1"/>
</dbReference>
<dbReference type="PROSITE" id="PS00018">
    <property type="entry name" value="EF_HAND_1"/>
    <property type="match status" value="2"/>
</dbReference>
<feature type="region of interest" description="Disordered" evidence="1">
    <location>
        <begin position="72"/>
        <end position="133"/>
    </location>
</feature>
<gene>
    <name evidence="4" type="ordered locus">Dde_1362</name>
</gene>
<dbReference type="GO" id="GO:0005509">
    <property type="term" value="F:calcium ion binding"/>
    <property type="evidence" value="ECO:0007669"/>
    <property type="project" value="InterPro"/>
</dbReference>
<feature type="compositionally biased region" description="Low complexity" evidence="1">
    <location>
        <begin position="88"/>
        <end position="115"/>
    </location>
</feature>
<organism evidence="4 5">
    <name type="scientific">Oleidesulfovibrio alaskensis (strain ATCC BAA-1058 / DSM 17464 / G20)</name>
    <name type="common">Desulfovibrio alaskensis</name>
    <dbReference type="NCBI Taxonomy" id="207559"/>
    <lineage>
        <taxon>Bacteria</taxon>
        <taxon>Pseudomonadati</taxon>
        <taxon>Thermodesulfobacteriota</taxon>
        <taxon>Desulfovibrionia</taxon>
        <taxon>Desulfovibrionales</taxon>
        <taxon>Desulfovibrionaceae</taxon>
        <taxon>Oleidesulfovibrio</taxon>
    </lineage>
</organism>
<feature type="signal peptide" evidence="2">
    <location>
        <begin position="1"/>
        <end position="19"/>
    </location>
</feature>
<dbReference type="eggNOG" id="COG5126">
    <property type="taxonomic scope" value="Bacteria"/>
</dbReference>
<dbReference type="InterPro" id="IPR011992">
    <property type="entry name" value="EF-hand-dom_pair"/>
</dbReference>
<keyword evidence="5" id="KW-1185">Reference proteome</keyword>
<dbReference type="EMBL" id="CP000112">
    <property type="protein sequence ID" value="ABB38163.1"/>
    <property type="molecule type" value="Genomic_DNA"/>
</dbReference>
<dbReference type="Gene3D" id="1.10.238.10">
    <property type="entry name" value="EF-hand"/>
    <property type="match status" value="1"/>
</dbReference>
<reference evidence="4 5" key="1">
    <citation type="journal article" date="2011" name="J. Bacteriol.">
        <title>Complete genome sequence and updated annotation of Desulfovibrio alaskensis G20.</title>
        <authorList>
            <person name="Hauser L.J."/>
            <person name="Land M.L."/>
            <person name="Brown S.D."/>
            <person name="Larimer F."/>
            <person name="Keller K.L."/>
            <person name="Rapp-Giles B.J."/>
            <person name="Price M.N."/>
            <person name="Lin M."/>
            <person name="Bruce D.C."/>
            <person name="Detter J.C."/>
            <person name="Tapia R."/>
            <person name="Han C.S."/>
            <person name="Goodwin L.A."/>
            <person name="Cheng J.F."/>
            <person name="Pitluck S."/>
            <person name="Copeland A."/>
            <person name="Lucas S."/>
            <person name="Nolan M."/>
            <person name="Lapidus A.L."/>
            <person name="Palumbo A.V."/>
            <person name="Wall J.D."/>
        </authorList>
    </citation>
    <scope>NUCLEOTIDE SEQUENCE [LARGE SCALE GENOMIC DNA]</scope>
    <source>
        <strain evidence="5">ATCC BAA 1058 / DSM 17464 / G20</strain>
    </source>
</reference>
<sequence length="133" mass="14327">MKRLLLASAFILASAGPLAAGEEFGRMDTDGNGSVTWEEFSAAYPSMREPAFAAIDTNGDKLMSHEEWHNFRNRHGKDGAGMQNMGSGMKMPPEGMTMPPKGMPGKNGKPMIMPPAGHGKPQNGKMLIEPPKE</sequence>
<accession>Q312I3</accession>
<evidence type="ECO:0000313" key="4">
    <source>
        <dbReference type="EMBL" id="ABB38163.1"/>
    </source>
</evidence>
<dbReference type="AlphaFoldDB" id="Q312I3"/>
<dbReference type="STRING" id="207559.Dde_1362"/>
<dbReference type="KEGG" id="dde:Dde_1362"/>
<protein>
    <submittedName>
        <fullName evidence="4">Calcium-binding EF-hand-containing protein</fullName>
    </submittedName>
</protein>